<accession>A0ABZ1W0G6</accession>
<dbReference type="RefSeq" id="WP_329492916.1">
    <property type="nucleotide sequence ID" value="NZ_CP108460.1"/>
</dbReference>
<gene>
    <name evidence="1" type="ORF">OG469_01555</name>
</gene>
<evidence type="ECO:0000313" key="2">
    <source>
        <dbReference type="Proteomes" id="UP001432014"/>
    </source>
</evidence>
<dbReference type="Proteomes" id="UP001432014">
    <property type="component" value="Chromosome"/>
</dbReference>
<dbReference type="EMBL" id="CP108482">
    <property type="protein sequence ID" value="WUS54304.1"/>
    <property type="molecule type" value="Genomic_DNA"/>
</dbReference>
<keyword evidence="2" id="KW-1185">Reference proteome</keyword>
<reference evidence="1 2" key="1">
    <citation type="submission" date="2022-10" db="EMBL/GenBank/DDBJ databases">
        <title>The complete genomes of actinobacterial strains from the NBC collection.</title>
        <authorList>
            <person name="Joergensen T.S."/>
            <person name="Alvarez Arevalo M."/>
            <person name="Sterndorff E.B."/>
            <person name="Faurdal D."/>
            <person name="Vuksanovic O."/>
            <person name="Mourched A.-S."/>
            <person name="Charusanti P."/>
            <person name="Shaw S."/>
            <person name="Blin K."/>
            <person name="Weber T."/>
        </authorList>
    </citation>
    <scope>NUCLEOTIDE SEQUENCE [LARGE SCALE GENOMIC DNA]</scope>
    <source>
        <strain evidence="1 2">NBC_01247</strain>
    </source>
</reference>
<protein>
    <submittedName>
        <fullName evidence="1">Uncharacterized protein</fullName>
    </submittedName>
</protein>
<organism evidence="1 2">
    <name type="scientific">Kitasatospora herbaricolor</name>
    <dbReference type="NCBI Taxonomy" id="68217"/>
    <lineage>
        <taxon>Bacteria</taxon>
        <taxon>Bacillati</taxon>
        <taxon>Actinomycetota</taxon>
        <taxon>Actinomycetes</taxon>
        <taxon>Kitasatosporales</taxon>
        <taxon>Streptomycetaceae</taxon>
        <taxon>Kitasatospora</taxon>
    </lineage>
</organism>
<proteinExistence type="predicted"/>
<sequence>MYRERGEALERLEWYRVHAPRSVSYRLARVTTTVTTTVETV</sequence>
<evidence type="ECO:0000313" key="1">
    <source>
        <dbReference type="EMBL" id="WUS54304.1"/>
    </source>
</evidence>
<name>A0ABZ1W0G6_9ACTN</name>